<dbReference type="EMBL" id="QPIZ01000023">
    <property type="protein sequence ID" value="RCW30207.1"/>
    <property type="molecule type" value="Genomic_DNA"/>
</dbReference>
<evidence type="ECO:0000256" key="1">
    <source>
        <dbReference type="SAM" id="Coils"/>
    </source>
</evidence>
<dbReference type="RefSeq" id="WP_114437680.1">
    <property type="nucleotide sequence ID" value="NZ_QPIZ01000023.1"/>
</dbReference>
<feature type="domain" description="Thioredoxin" evidence="3">
    <location>
        <begin position="333"/>
        <end position="472"/>
    </location>
</feature>
<keyword evidence="1" id="KW-0175">Coiled coil</keyword>
<proteinExistence type="predicted"/>
<evidence type="ECO:0000256" key="2">
    <source>
        <dbReference type="SAM" id="SignalP"/>
    </source>
</evidence>
<evidence type="ECO:0000313" key="4">
    <source>
        <dbReference type="EMBL" id="RCW30207.1"/>
    </source>
</evidence>
<dbReference type="InterPro" id="IPR012336">
    <property type="entry name" value="Thioredoxin-like_fold"/>
</dbReference>
<dbReference type="InterPro" id="IPR036249">
    <property type="entry name" value="Thioredoxin-like_sf"/>
</dbReference>
<dbReference type="Pfam" id="PF13905">
    <property type="entry name" value="Thioredoxin_8"/>
    <property type="match status" value="1"/>
</dbReference>
<dbReference type="PROSITE" id="PS51352">
    <property type="entry name" value="THIOREDOXIN_2"/>
    <property type="match status" value="1"/>
</dbReference>
<protein>
    <submittedName>
        <fullName evidence="4">Uncharacterized protein DUF5106</fullName>
    </submittedName>
</protein>
<sequence length="473" mass="55059">MKNLTVLIFLFISVIGIAQQPANNGHKIEVNIPAFSDTTLILGYYYNQSIHVQDTSYFDNKGTALFEGEEALPQGLYVIYLPNQKYFDLMIDADQHFSLTADTADMVKSLDIRGADVTNKFNDYQRFIMARQEEANNLQQKLQTAAPDSEEATQIKDQLTAVNEKVQNKWEELQQENQGSMLGVFIKGMQEIEVPRFDIDDSVQKKDSVQRVKRFYYYKNHYFDNMPLDDERLLRTPFFAKKVEQYFSSVIPQVPDTLLNESIKVIEQARPAPKMFNFLVSYLFNYANESEYMGMDKMMVGLAEKYYLSGEATWADEEFLSKLETRVKELKPTLIGNLSHDLKMQAYTGEYHRLHEIVAPATILVFWETDCGHCKKAIPQLHDLYQDQLRDQGVKVFAVYTQGDQPEWTEFIEEHELYDFINVWDPYRQSGFRENYDIRSTPTVFVLGEDKKIIGKRISIEDLPGFIERYLNQ</sequence>
<comment type="caution">
    <text evidence="4">The sequence shown here is derived from an EMBL/GenBank/DDBJ whole genome shotgun (WGS) entry which is preliminary data.</text>
</comment>
<reference evidence="4 5" key="1">
    <citation type="submission" date="2018-07" db="EMBL/GenBank/DDBJ databases">
        <title>Freshwater and sediment microbial communities from various areas in North America, analyzing microbe dynamics in response to fracking.</title>
        <authorList>
            <person name="Lamendella R."/>
        </authorList>
    </citation>
    <scope>NUCLEOTIDE SEQUENCE [LARGE SCALE GENOMIC DNA]</scope>
    <source>
        <strain evidence="4 5">160A</strain>
    </source>
</reference>
<dbReference type="Gene3D" id="3.40.30.10">
    <property type="entry name" value="Glutaredoxin"/>
    <property type="match status" value="1"/>
</dbReference>
<dbReference type="AlphaFoldDB" id="A0A368UN47"/>
<accession>A0A368UN47</accession>
<feature type="chain" id="PRO_5017033676" evidence="2">
    <location>
        <begin position="19"/>
        <end position="473"/>
    </location>
</feature>
<feature type="coiled-coil region" evidence="1">
    <location>
        <begin position="149"/>
        <end position="176"/>
    </location>
</feature>
<name>A0A368UN47_9BACT</name>
<dbReference type="PANTHER" id="PTHR42852">
    <property type="entry name" value="THIOL:DISULFIDE INTERCHANGE PROTEIN DSBE"/>
    <property type="match status" value="1"/>
</dbReference>
<keyword evidence="5" id="KW-1185">Reference proteome</keyword>
<dbReference type="Proteomes" id="UP000252733">
    <property type="component" value="Unassembled WGS sequence"/>
</dbReference>
<gene>
    <name evidence="4" type="ORF">DFO77_12332</name>
</gene>
<organism evidence="4 5">
    <name type="scientific">Marinilabilia salmonicolor</name>
    <dbReference type="NCBI Taxonomy" id="989"/>
    <lineage>
        <taxon>Bacteria</taxon>
        <taxon>Pseudomonadati</taxon>
        <taxon>Bacteroidota</taxon>
        <taxon>Bacteroidia</taxon>
        <taxon>Marinilabiliales</taxon>
        <taxon>Marinilabiliaceae</taxon>
        <taxon>Marinilabilia</taxon>
    </lineage>
</organism>
<dbReference type="SUPFAM" id="SSF52833">
    <property type="entry name" value="Thioredoxin-like"/>
    <property type="match status" value="1"/>
</dbReference>
<dbReference type="InterPro" id="IPR013766">
    <property type="entry name" value="Thioredoxin_domain"/>
</dbReference>
<keyword evidence="2" id="KW-0732">Signal</keyword>
<dbReference type="InterPro" id="IPR050553">
    <property type="entry name" value="Thioredoxin_ResA/DsbE_sf"/>
</dbReference>
<evidence type="ECO:0000313" key="5">
    <source>
        <dbReference type="Proteomes" id="UP000252733"/>
    </source>
</evidence>
<dbReference type="CDD" id="cd02966">
    <property type="entry name" value="TlpA_like_family"/>
    <property type="match status" value="1"/>
</dbReference>
<evidence type="ECO:0000259" key="3">
    <source>
        <dbReference type="PROSITE" id="PS51352"/>
    </source>
</evidence>
<feature type="signal peptide" evidence="2">
    <location>
        <begin position="1"/>
        <end position="18"/>
    </location>
</feature>
<dbReference type="PANTHER" id="PTHR42852:SF13">
    <property type="entry name" value="PROTEIN DIPZ"/>
    <property type="match status" value="1"/>
</dbReference>